<evidence type="ECO:0000313" key="3">
    <source>
        <dbReference type="Proteomes" id="UP001227192"/>
    </source>
</evidence>
<organism evidence="2 3">
    <name type="scientific">Penicillium thymicola</name>
    <dbReference type="NCBI Taxonomy" id="293382"/>
    <lineage>
        <taxon>Eukaryota</taxon>
        <taxon>Fungi</taxon>
        <taxon>Dikarya</taxon>
        <taxon>Ascomycota</taxon>
        <taxon>Pezizomycotina</taxon>
        <taxon>Eurotiomycetes</taxon>
        <taxon>Eurotiomycetidae</taxon>
        <taxon>Eurotiales</taxon>
        <taxon>Aspergillaceae</taxon>
        <taxon>Penicillium</taxon>
    </lineage>
</organism>
<reference evidence="2" key="1">
    <citation type="submission" date="2015-06" db="EMBL/GenBank/DDBJ databases">
        <authorList>
            <person name="Nguyen H."/>
        </authorList>
    </citation>
    <scope>NUCLEOTIDE SEQUENCE</scope>
    <source>
        <strain evidence="2">DAOM 180753</strain>
    </source>
</reference>
<protein>
    <submittedName>
        <fullName evidence="2">Uncharacterized protein</fullName>
    </submittedName>
</protein>
<name>A0AAI9X220_PENTH</name>
<sequence length="59" mass="6615">MNADFLGVPEGSYFEVQPYTLLFNNYTNAPQDTCSNKKKKKKKKKTTTKSITKPAEPGS</sequence>
<dbReference type="AlphaFoldDB" id="A0AAI9X220"/>
<dbReference type="Proteomes" id="UP001227192">
    <property type="component" value="Unassembled WGS sequence"/>
</dbReference>
<dbReference type="EMBL" id="LACB01001053">
    <property type="protein sequence ID" value="KAJ9480852.1"/>
    <property type="molecule type" value="Genomic_DNA"/>
</dbReference>
<gene>
    <name evidence="2" type="ORF">VN97_g12671</name>
</gene>
<comment type="caution">
    <text evidence="2">The sequence shown here is derived from an EMBL/GenBank/DDBJ whole genome shotgun (WGS) entry which is preliminary data.</text>
</comment>
<proteinExistence type="predicted"/>
<evidence type="ECO:0000313" key="2">
    <source>
        <dbReference type="EMBL" id="KAJ9480852.1"/>
    </source>
</evidence>
<reference evidence="2" key="2">
    <citation type="journal article" date="2016" name="Fungal Biol.">
        <title>Ochratoxin A production by Penicillium thymicola.</title>
        <authorList>
            <person name="Nguyen H.D.T."/>
            <person name="McMullin D.R."/>
            <person name="Ponomareva E."/>
            <person name="Riley R."/>
            <person name="Pomraning K.R."/>
            <person name="Baker S.E."/>
            <person name="Seifert K.A."/>
        </authorList>
    </citation>
    <scope>NUCLEOTIDE SEQUENCE</scope>
    <source>
        <strain evidence="2">DAOM 180753</strain>
    </source>
</reference>
<accession>A0AAI9X220</accession>
<keyword evidence="3" id="KW-1185">Reference proteome</keyword>
<feature type="compositionally biased region" description="Basic residues" evidence="1">
    <location>
        <begin position="36"/>
        <end position="47"/>
    </location>
</feature>
<feature type="non-terminal residue" evidence="2">
    <location>
        <position position="59"/>
    </location>
</feature>
<evidence type="ECO:0000256" key="1">
    <source>
        <dbReference type="SAM" id="MobiDB-lite"/>
    </source>
</evidence>
<feature type="region of interest" description="Disordered" evidence="1">
    <location>
        <begin position="28"/>
        <end position="59"/>
    </location>
</feature>